<dbReference type="AlphaFoldDB" id="A0A516R6P8"/>
<dbReference type="PANTHER" id="PTHR24321:SF8">
    <property type="entry name" value="ESTRADIOL 17-BETA-DEHYDROGENASE 8-RELATED"/>
    <property type="match status" value="1"/>
</dbReference>
<comment type="similarity">
    <text evidence="1">Belongs to the short-chain dehydrogenases/reductases (SDR) family.</text>
</comment>
<dbReference type="PANTHER" id="PTHR24321">
    <property type="entry name" value="DEHYDROGENASES, SHORT CHAIN"/>
    <property type="match status" value="1"/>
</dbReference>
<dbReference type="Proteomes" id="UP000316806">
    <property type="component" value="Chromosome"/>
</dbReference>
<accession>A0A516R6P8</accession>
<sequence length="273" mass="28221">MTDPSRTQPDRIDEQTARTYLITGAASGIGRATARHLAARGHRVIGADRKDTDIGADLGTEEGRALLAEAAADLGGGRLDAVIACAGVADYDPVTVRVNAFGAIATLTGLRPLLAAGRHPRAAVVASVAALHPTDPAIVDAVLADDEAAAVAAARATIDRGEPQRVYASAKHALVRWVRRAAVSDAWAGAGIPLNAIGPGIIRTPMSRSMIEDPEIRAIADAAVPMPLNGYGEAEQVAPLLDFLTSPENTHVTGQVVFIDGGADAVLRGEEGW</sequence>
<dbReference type="Gene3D" id="3.40.50.720">
    <property type="entry name" value="NAD(P)-binding Rossmann-like Domain"/>
    <property type="match status" value="1"/>
</dbReference>
<evidence type="ECO:0000313" key="3">
    <source>
        <dbReference type="EMBL" id="QDQ11295.1"/>
    </source>
</evidence>
<proteinExistence type="inferred from homology"/>
<dbReference type="GO" id="GO:0016491">
    <property type="term" value="F:oxidoreductase activity"/>
    <property type="evidence" value="ECO:0007669"/>
    <property type="project" value="UniProtKB-KW"/>
</dbReference>
<keyword evidence="2" id="KW-0560">Oxidoreductase</keyword>
<evidence type="ECO:0000256" key="2">
    <source>
        <dbReference type="ARBA" id="ARBA00023002"/>
    </source>
</evidence>
<dbReference type="RefSeq" id="WP_144003195.1">
    <property type="nucleotide sequence ID" value="NZ_CP040916.1"/>
</dbReference>
<dbReference type="EMBL" id="CP040916">
    <property type="protein sequence ID" value="QDQ11295.1"/>
    <property type="molecule type" value="Genomic_DNA"/>
</dbReference>
<evidence type="ECO:0000313" key="4">
    <source>
        <dbReference type="Proteomes" id="UP000316806"/>
    </source>
</evidence>
<evidence type="ECO:0000256" key="1">
    <source>
        <dbReference type="ARBA" id="ARBA00006484"/>
    </source>
</evidence>
<organism evidence="3 4">
    <name type="scientific">Streptomyces spectabilis</name>
    <dbReference type="NCBI Taxonomy" id="68270"/>
    <lineage>
        <taxon>Bacteria</taxon>
        <taxon>Bacillati</taxon>
        <taxon>Actinomycetota</taxon>
        <taxon>Actinomycetes</taxon>
        <taxon>Kitasatosporales</taxon>
        <taxon>Streptomycetaceae</taxon>
        <taxon>Streptomyces</taxon>
    </lineage>
</organism>
<dbReference type="InterPro" id="IPR036291">
    <property type="entry name" value="NAD(P)-bd_dom_sf"/>
</dbReference>
<gene>
    <name evidence="3" type="ORF">FH965_12455</name>
</gene>
<dbReference type="Pfam" id="PF13561">
    <property type="entry name" value="adh_short_C2"/>
    <property type="match status" value="1"/>
</dbReference>
<dbReference type="InterPro" id="IPR002347">
    <property type="entry name" value="SDR_fam"/>
</dbReference>
<name>A0A516R6P8_STRST</name>
<protein>
    <submittedName>
        <fullName evidence="3">SDR family oxidoreductase</fullName>
    </submittedName>
</protein>
<reference evidence="3 4" key="1">
    <citation type="journal article" date="2019" name="J. Ind. Microbiol. Biotechnol.">
        <title>The complete genomic sequence of Streptomyces spectabilis NRRL-2792 and identification of secondary metabolite biosynthetic gene clusters.</title>
        <authorList>
            <person name="Sinha A."/>
            <person name="Phillips-Salemka S."/>
            <person name="Niraula T.A."/>
            <person name="Short K.A."/>
            <person name="Niraula N.P."/>
        </authorList>
    </citation>
    <scope>NUCLEOTIDE SEQUENCE [LARGE SCALE GENOMIC DNA]</scope>
    <source>
        <strain evidence="3 4">NRRL 2792</strain>
    </source>
</reference>
<dbReference type="PRINTS" id="PR00081">
    <property type="entry name" value="GDHRDH"/>
</dbReference>
<dbReference type="SUPFAM" id="SSF51735">
    <property type="entry name" value="NAD(P)-binding Rossmann-fold domains"/>
    <property type="match status" value="1"/>
</dbReference>